<gene>
    <name evidence="1" type="ORF">PF008_g25619</name>
</gene>
<reference evidence="1 2" key="1">
    <citation type="submission" date="2018-09" db="EMBL/GenBank/DDBJ databases">
        <title>Genomic investigation of the strawberry pathogen Phytophthora fragariae indicates pathogenicity is determined by transcriptional variation in three key races.</title>
        <authorList>
            <person name="Adams T.M."/>
            <person name="Armitage A.D."/>
            <person name="Sobczyk M.K."/>
            <person name="Bates H.J."/>
            <person name="Dunwell J.M."/>
            <person name="Nellist C.F."/>
            <person name="Harrison R.J."/>
        </authorList>
    </citation>
    <scope>NUCLEOTIDE SEQUENCE [LARGE SCALE GENOMIC DNA]</scope>
    <source>
        <strain evidence="1 2">NOV-77</strain>
    </source>
</reference>
<proteinExistence type="predicted"/>
<dbReference type="Proteomes" id="UP000486351">
    <property type="component" value="Unassembled WGS sequence"/>
</dbReference>
<dbReference type="EMBL" id="QXFY01002948">
    <property type="protein sequence ID" value="KAE9290387.1"/>
    <property type="molecule type" value="Genomic_DNA"/>
</dbReference>
<accession>A0A6G0QJG0</accession>
<protein>
    <submittedName>
        <fullName evidence="1">Uncharacterized protein</fullName>
    </submittedName>
</protein>
<sequence>MWSRRSRCTTSSSRTSGGRLLCVVVRAAAERVVTARTCAFLRPASMAFPTGSFVPRVPASPFFASRFLRRGFSRRDWLETPSRDSMLVVG</sequence>
<evidence type="ECO:0000313" key="2">
    <source>
        <dbReference type="Proteomes" id="UP000486351"/>
    </source>
</evidence>
<name>A0A6G0QJG0_9STRA</name>
<comment type="caution">
    <text evidence="1">The sequence shown here is derived from an EMBL/GenBank/DDBJ whole genome shotgun (WGS) entry which is preliminary data.</text>
</comment>
<dbReference type="AlphaFoldDB" id="A0A6G0QJG0"/>
<evidence type="ECO:0000313" key="1">
    <source>
        <dbReference type="EMBL" id="KAE9290387.1"/>
    </source>
</evidence>
<organism evidence="1 2">
    <name type="scientific">Phytophthora fragariae</name>
    <dbReference type="NCBI Taxonomy" id="53985"/>
    <lineage>
        <taxon>Eukaryota</taxon>
        <taxon>Sar</taxon>
        <taxon>Stramenopiles</taxon>
        <taxon>Oomycota</taxon>
        <taxon>Peronosporomycetes</taxon>
        <taxon>Peronosporales</taxon>
        <taxon>Peronosporaceae</taxon>
        <taxon>Phytophthora</taxon>
    </lineage>
</organism>